<sequence length="362" mass="41545">MGLVLSRGFNFFKAVCCHSSNKLNTFSFRIDQCECFVLEEGLQEEADLHKHLRDCEKNPGHEQFISIKTFRLGHIPEPYRDNDMYQWIKSCAELTVRVDVQGTSPNRPKSYMMETNYGRIIYSYPFYNQRELKIKRYGSGALSLTKYIEGFEYDSITDSVLVQPKPICNTCPCETCQHSDNPSRTWWRIYVLTGAHVVFDDVEASNTTCRLFYDEPSSPLVTLGKMETGFFNIVRDECQLCYVTCAPIGDKLFQLIEKRFRLWLIVKNKFQKPKEETFNFIVSHPHGCSKQITFGHWIQKSVFVTEDSEATDDMDYTSFNYTTATCPGSSGARVYTIARGINLHCGAIKNGANFSGIGPYEK</sequence>
<gene>
    <name evidence="1" type="primary">106066487</name>
</gene>
<organism evidence="1 2">
    <name type="scientific">Biomphalaria glabrata</name>
    <name type="common">Bloodfluke planorb</name>
    <name type="synonym">Freshwater snail</name>
    <dbReference type="NCBI Taxonomy" id="6526"/>
    <lineage>
        <taxon>Eukaryota</taxon>
        <taxon>Metazoa</taxon>
        <taxon>Spiralia</taxon>
        <taxon>Lophotrochozoa</taxon>
        <taxon>Mollusca</taxon>
        <taxon>Gastropoda</taxon>
        <taxon>Heterobranchia</taxon>
        <taxon>Euthyneura</taxon>
        <taxon>Panpulmonata</taxon>
        <taxon>Hygrophila</taxon>
        <taxon>Lymnaeoidea</taxon>
        <taxon>Planorbidae</taxon>
        <taxon>Biomphalaria</taxon>
    </lineage>
</organism>
<dbReference type="AlphaFoldDB" id="A0A2C9LGW4"/>
<dbReference type="OrthoDB" id="6045352at2759"/>
<reference evidence="1" key="1">
    <citation type="submission" date="2020-05" db="UniProtKB">
        <authorList>
            <consortium name="EnsemblMetazoa"/>
        </authorList>
    </citation>
    <scope>IDENTIFICATION</scope>
    <source>
        <strain evidence="1">BB02</strain>
    </source>
</reference>
<dbReference type="KEGG" id="bgt:106066487"/>
<dbReference type="VEuPathDB" id="VectorBase:BGLB030886"/>
<dbReference type="Proteomes" id="UP000076420">
    <property type="component" value="Unassembled WGS sequence"/>
</dbReference>
<dbReference type="InterPro" id="IPR009003">
    <property type="entry name" value="Peptidase_S1_PA"/>
</dbReference>
<evidence type="ECO:0000313" key="2">
    <source>
        <dbReference type="Proteomes" id="UP000076420"/>
    </source>
</evidence>
<dbReference type="SUPFAM" id="SSF50494">
    <property type="entry name" value="Trypsin-like serine proteases"/>
    <property type="match status" value="1"/>
</dbReference>
<dbReference type="VEuPathDB" id="VectorBase:BGLAX_044861"/>
<protein>
    <submittedName>
        <fullName evidence="1">Uncharacterized protein</fullName>
    </submittedName>
</protein>
<dbReference type="EnsemblMetazoa" id="BGLB030886-RA">
    <property type="protein sequence ID" value="BGLB030886-PA"/>
    <property type="gene ID" value="BGLB030886"/>
</dbReference>
<proteinExistence type="predicted"/>
<name>A0A2C9LGW4_BIOGL</name>
<evidence type="ECO:0000313" key="1">
    <source>
        <dbReference type="EnsemblMetazoa" id="BGLB030886-PA"/>
    </source>
</evidence>
<accession>A0A2C9LGW4</accession>